<dbReference type="Proteomes" id="UP000828048">
    <property type="component" value="Chromosome 7"/>
</dbReference>
<evidence type="ECO:0000313" key="2">
    <source>
        <dbReference type="Proteomes" id="UP000828048"/>
    </source>
</evidence>
<organism evidence="1 2">
    <name type="scientific">Vaccinium darrowii</name>
    <dbReference type="NCBI Taxonomy" id="229202"/>
    <lineage>
        <taxon>Eukaryota</taxon>
        <taxon>Viridiplantae</taxon>
        <taxon>Streptophyta</taxon>
        <taxon>Embryophyta</taxon>
        <taxon>Tracheophyta</taxon>
        <taxon>Spermatophyta</taxon>
        <taxon>Magnoliopsida</taxon>
        <taxon>eudicotyledons</taxon>
        <taxon>Gunneridae</taxon>
        <taxon>Pentapetalae</taxon>
        <taxon>asterids</taxon>
        <taxon>Ericales</taxon>
        <taxon>Ericaceae</taxon>
        <taxon>Vaccinioideae</taxon>
        <taxon>Vaccinieae</taxon>
        <taxon>Vaccinium</taxon>
    </lineage>
</organism>
<sequence length="769" mass="87249">MEEFLWTDTESLYAKLKYQQKHLKLKRRWLMGLTLSDSEQQKLVKMKLQENKTLPESFLREDDVYFETIKTFVEKGFGACNYERDHCADQDNTKISKLFVDLRNLLSMLDDMTNKGLQLLAEVLTGGIVEFEKTRWKMKKIIRELLPEVLENWKDKDKNQLADDICQLLKNPGNFRNHATRFTPSPKLYRASVTKVLDRLENMPIQTLSAMHRKLRGVHGYVPQLQHSKTSECGRVLIGQVRKSCMAMLSELDEEDELQEPLAKAIAVGSLSLKHLQDCPLILPEFLKFSPEIEALQNGLAKAIWLLEGKSKFPFPELKKLQLLLDPNMELPSRKLRFVVKKLLTEYLLECSDMDRVPEYLLEALSFINKTCRSAPYGFLSKEELEEEVECILSVSAQIKQVSWDLLPEYEFDLDFADAYTEDLEESDDGDGYDINLSVDQQEVVLPRNDSCHSHDPCDQIEIIGETDPANSESPDSLIEKNDSPAFSPNRRLSCDSLQISEPEHVTMDLVDSSASSSSSFELDGAEDFEGNTFDIGSARDLELSDPPSLALKTTPTGSSPHISLITEFDQSHFEGREPNVDQGKSPNFVSSNFSSRGNFMHYRHGMSRNQYVDVQEACDKTSIVAYCLIGHVLDEFAQIEDFKLDGGDVTYLRGDSSIQKDSKVAKEDQVAYEGEVPGSIIIQALEELLPSFPERQTYCQIDMAVPWACEEAGLGNLYVMDGRNGDPLDGCNGDPLGGHFCNWLHVLVEWSLPCRELRTDYLQSCLVE</sequence>
<name>A0ACB7YBS9_9ERIC</name>
<dbReference type="EMBL" id="CM037157">
    <property type="protein sequence ID" value="KAH7850493.1"/>
    <property type="molecule type" value="Genomic_DNA"/>
</dbReference>
<gene>
    <name evidence="1" type="ORF">Vadar_033822</name>
</gene>
<proteinExistence type="predicted"/>
<evidence type="ECO:0000313" key="1">
    <source>
        <dbReference type="EMBL" id="KAH7850493.1"/>
    </source>
</evidence>
<keyword evidence="2" id="KW-1185">Reference proteome</keyword>
<accession>A0ACB7YBS9</accession>
<comment type="caution">
    <text evidence="1">The sequence shown here is derived from an EMBL/GenBank/DDBJ whole genome shotgun (WGS) entry which is preliminary data.</text>
</comment>
<reference evidence="1 2" key="1">
    <citation type="journal article" date="2021" name="Hortic Res">
        <title>High-quality reference genome and annotation aids understanding of berry development for evergreen blueberry (Vaccinium darrowii).</title>
        <authorList>
            <person name="Yu J."/>
            <person name="Hulse-Kemp A.M."/>
            <person name="Babiker E."/>
            <person name="Staton M."/>
        </authorList>
    </citation>
    <scope>NUCLEOTIDE SEQUENCE [LARGE SCALE GENOMIC DNA]</scope>
    <source>
        <strain evidence="2">cv. NJ 8807/NJ 8810</strain>
        <tissue evidence="1">Young leaf</tissue>
    </source>
</reference>
<protein>
    <submittedName>
        <fullName evidence="1">Uncharacterized protein</fullName>
    </submittedName>
</protein>